<sequence>MAFYDTWVGNYDKVSPKRVTVKELWDRILDGGLLCHGALCQSRIVHDLWSELGSHSCQCRPRDVQRLQNQSLLSGG</sequence>
<dbReference type="EMBL" id="CP026246">
    <property type="protein sequence ID" value="AWO99850.1"/>
    <property type="molecule type" value="Genomic_DNA"/>
</dbReference>
<evidence type="ECO:0000313" key="1">
    <source>
        <dbReference type="EMBL" id="AWO99850.1"/>
    </source>
</evidence>
<gene>
    <name evidence="1" type="ORF">SMAX5B_022157</name>
</gene>
<organism evidence="1 2">
    <name type="scientific">Scophthalmus maximus</name>
    <name type="common">Turbot</name>
    <name type="synonym">Psetta maxima</name>
    <dbReference type="NCBI Taxonomy" id="52904"/>
    <lineage>
        <taxon>Eukaryota</taxon>
        <taxon>Metazoa</taxon>
        <taxon>Chordata</taxon>
        <taxon>Craniata</taxon>
        <taxon>Vertebrata</taxon>
        <taxon>Euteleostomi</taxon>
        <taxon>Actinopterygii</taxon>
        <taxon>Neopterygii</taxon>
        <taxon>Teleostei</taxon>
        <taxon>Neoteleostei</taxon>
        <taxon>Acanthomorphata</taxon>
        <taxon>Carangaria</taxon>
        <taxon>Pleuronectiformes</taxon>
        <taxon>Pleuronectoidei</taxon>
        <taxon>Scophthalmidae</taxon>
        <taxon>Scophthalmus</taxon>
    </lineage>
</organism>
<proteinExistence type="predicted"/>
<keyword evidence="2" id="KW-1185">Reference proteome</keyword>
<protein>
    <submittedName>
        <fullName evidence="1">Uncharacterized protein</fullName>
    </submittedName>
</protein>
<reference evidence="1 2" key="1">
    <citation type="submission" date="2017-12" db="EMBL/GenBank/DDBJ databases">
        <title>Integrating genomic resources of turbot (Scophthalmus maximus) in depth evaluation of genetic and physical mapping variation across individuals.</title>
        <authorList>
            <person name="Martinez P."/>
        </authorList>
    </citation>
    <scope>NUCLEOTIDE SEQUENCE [LARGE SCALE GENOMIC DNA]</scope>
</reference>
<name>A0A2U9B7B1_SCOMX</name>
<evidence type="ECO:0000313" key="2">
    <source>
        <dbReference type="Proteomes" id="UP000246464"/>
    </source>
</evidence>
<dbReference type="AlphaFoldDB" id="A0A2U9B7B1"/>
<dbReference type="Proteomes" id="UP000246464">
    <property type="component" value="Chromosome 4"/>
</dbReference>
<accession>A0A2U9B7B1</accession>